<comment type="caution">
    <text evidence="1">The sequence shown here is derived from an EMBL/GenBank/DDBJ whole genome shotgun (WGS) entry which is preliminary data.</text>
</comment>
<evidence type="ECO:0000313" key="1">
    <source>
        <dbReference type="EMBL" id="ORY13053.1"/>
    </source>
</evidence>
<dbReference type="AlphaFoldDB" id="A0A1Y1ZS07"/>
<name>A0A1Y1ZS07_9PLEO</name>
<sequence>MSQGPLAQSSERSALFARLGMTAQHEDIHRMMLVTQVGRDRLSEDPANLIPHLRTDPSIGSPYKWDEISETAKHREILNIVNFADYRTRPYYEMGRYVTGVNEENWVVRWYLWHSFRYRDNRDHGRKPIPAQVCTSKWGVR</sequence>
<protein>
    <submittedName>
        <fullName evidence="1">Uncharacterized protein</fullName>
    </submittedName>
</protein>
<organism evidence="1 2">
    <name type="scientific">Clohesyomyces aquaticus</name>
    <dbReference type="NCBI Taxonomy" id="1231657"/>
    <lineage>
        <taxon>Eukaryota</taxon>
        <taxon>Fungi</taxon>
        <taxon>Dikarya</taxon>
        <taxon>Ascomycota</taxon>
        <taxon>Pezizomycotina</taxon>
        <taxon>Dothideomycetes</taxon>
        <taxon>Pleosporomycetidae</taxon>
        <taxon>Pleosporales</taxon>
        <taxon>Lindgomycetaceae</taxon>
        <taxon>Clohesyomyces</taxon>
    </lineage>
</organism>
<dbReference type="Proteomes" id="UP000193144">
    <property type="component" value="Unassembled WGS sequence"/>
</dbReference>
<gene>
    <name evidence="1" type="ORF">BCR34DRAFT_481605</name>
</gene>
<proteinExistence type="predicted"/>
<keyword evidence="2" id="KW-1185">Reference proteome</keyword>
<reference evidence="1 2" key="1">
    <citation type="submission" date="2016-07" db="EMBL/GenBank/DDBJ databases">
        <title>Pervasive Adenine N6-methylation of Active Genes in Fungi.</title>
        <authorList>
            <consortium name="DOE Joint Genome Institute"/>
            <person name="Mondo S.J."/>
            <person name="Dannebaum R.O."/>
            <person name="Kuo R.C."/>
            <person name="Labutti K."/>
            <person name="Haridas S."/>
            <person name="Kuo A."/>
            <person name="Salamov A."/>
            <person name="Ahrendt S.R."/>
            <person name="Lipzen A."/>
            <person name="Sullivan W."/>
            <person name="Andreopoulos W.B."/>
            <person name="Clum A."/>
            <person name="Lindquist E."/>
            <person name="Daum C."/>
            <person name="Ramamoorthy G.K."/>
            <person name="Gryganskyi A."/>
            <person name="Culley D."/>
            <person name="Magnuson J.K."/>
            <person name="James T.Y."/>
            <person name="O'Malley M.A."/>
            <person name="Stajich J.E."/>
            <person name="Spatafora J.W."/>
            <person name="Visel A."/>
            <person name="Grigoriev I.V."/>
        </authorList>
    </citation>
    <scope>NUCLEOTIDE SEQUENCE [LARGE SCALE GENOMIC DNA]</scope>
    <source>
        <strain evidence="1 2">CBS 115471</strain>
    </source>
</reference>
<evidence type="ECO:0000313" key="2">
    <source>
        <dbReference type="Proteomes" id="UP000193144"/>
    </source>
</evidence>
<dbReference type="OrthoDB" id="4502478at2759"/>
<dbReference type="EMBL" id="MCFA01000045">
    <property type="protein sequence ID" value="ORY13053.1"/>
    <property type="molecule type" value="Genomic_DNA"/>
</dbReference>
<accession>A0A1Y1ZS07</accession>